<comment type="caution">
    <text evidence="2">The sequence shown here is derived from an EMBL/GenBank/DDBJ whole genome shotgun (WGS) entry which is preliminary data.</text>
</comment>
<feature type="compositionally biased region" description="Low complexity" evidence="1">
    <location>
        <begin position="7"/>
        <end position="18"/>
    </location>
</feature>
<dbReference type="EMBL" id="AWUE01016436">
    <property type="protein sequence ID" value="OMO91627.1"/>
    <property type="molecule type" value="Genomic_DNA"/>
</dbReference>
<keyword evidence="3" id="KW-1185">Reference proteome</keyword>
<protein>
    <submittedName>
        <fullName evidence="2">Arginine methyltransferease</fullName>
    </submittedName>
</protein>
<feature type="region of interest" description="Disordered" evidence="1">
    <location>
        <begin position="1"/>
        <end position="24"/>
    </location>
</feature>
<dbReference type="STRING" id="93759.A0A1R3JA03"/>
<name>A0A1R3JA03_9ROSI</name>
<evidence type="ECO:0000256" key="1">
    <source>
        <dbReference type="SAM" id="MobiDB-lite"/>
    </source>
</evidence>
<proteinExistence type="predicted"/>
<reference evidence="3" key="1">
    <citation type="submission" date="2013-09" db="EMBL/GenBank/DDBJ databases">
        <title>Corchorus olitorius genome sequencing.</title>
        <authorList>
            <person name="Alam M."/>
            <person name="Haque M.S."/>
            <person name="Islam M.S."/>
            <person name="Emdad E.M."/>
            <person name="Islam M.M."/>
            <person name="Ahmed B."/>
            <person name="Halim A."/>
            <person name="Hossen Q.M.M."/>
            <person name="Hossain M.Z."/>
            <person name="Ahmed R."/>
            <person name="Khan M.M."/>
            <person name="Islam R."/>
            <person name="Rashid M.M."/>
            <person name="Khan S.A."/>
            <person name="Rahman M.S."/>
            <person name="Alam M."/>
            <person name="Yahiya A.S."/>
            <person name="Khan M.S."/>
            <person name="Azam M.S."/>
            <person name="Haque T."/>
            <person name="Lashkar M.Z.H."/>
            <person name="Akhand A.I."/>
            <person name="Morshed G."/>
            <person name="Roy S."/>
            <person name="Uddin K.S."/>
            <person name="Rabeya T."/>
            <person name="Hossain A.S."/>
            <person name="Chowdhury A."/>
            <person name="Snigdha A.R."/>
            <person name="Mortoza M.S."/>
            <person name="Matin S.A."/>
            <person name="Hoque S.M.E."/>
            <person name="Islam M.K."/>
            <person name="Roy D.K."/>
            <person name="Haider R."/>
            <person name="Moosa M.M."/>
            <person name="Elias S.M."/>
            <person name="Hasan A.M."/>
            <person name="Jahan S."/>
            <person name="Shafiuddin M."/>
            <person name="Mahmood N."/>
            <person name="Shommy N.S."/>
        </authorList>
    </citation>
    <scope>NUCLEOTIDE SEQUENCE [LARGE SCALE GENOMIC DNA]</scope>
    <source>
        <strain evidence="3">cv. O-4</strain>
    </source>
</reference>
<accession>A0A1R3JA03</accession>
<dbReference type="OrthoDB" id="10382024at2759"/>
<organism evidence="2 3">
    <name type="scientific">Corchorus olitorius</name>
    <dbReference type="NCBI Taxonomy" id="93759"/>
    <lineage>
        <taxon>Eukaryota</taxon>
        <taxon>Viridiplantae</taxon>
        <taxon>Streptophyta</taxon>
        <taxon>Embryophyta</taxon>
        <taxon>Tracheophyta</taxon>
        <taxon>Spermatophyta</taxon>
        <taxon>Magnoliopsida</taxon>
        <taxon>eudicotyledons</taxon>
        <taxon>Gunneridae</taxon>
        <taxon>Pentapetalae</taxon>
        <taxon>rosids</taxon>
        <taxon>malvids</taxon>
        <taxon>Malvales</taxon>
        <taxon>Malvaceae</taxon>
        <taxon>Grewioideae</taxon>
        <taxon>Apeibeae</taxon>
        <taxon>Corchorus</taxon>
    </lineage>
</organism>
<gene>
    <name evidence="2" type="ORF">COLO4_18231</name>
</gene>
<evidence type="ECO:0000313" key="3">
    <source>
        <dbReference type="Proteomes" id="UP000187203"/>
    </source>
</evidence>
<sequence length="99" mass="10833">MGRRKNSNAAQTSTNSSNRFEGNKIRFQDADDEEAATVSSNLDDSIVANDKATEDVSMGEADVSLVDCAADDDKTSADYYFDSYSHFGIHEVSVQHWGC</sequence>
<dbReference type="Proteomes" id="UP000187203">
    <property type="component" value="Unassembled WGS sequence"/>
</dbReference>
<evidence type="ECO:0000313" key="2">
    <source>
        <dbReference type="EMBL" id="OMO91627.1"/>
    </source>
</evidence>
<dbReference type="AlphaFoldDB" id="A0A1R3JA03"/>